<gene>
    <name evidence="1" type="ordered locus">amb4512</name>
</gene>
<accession>Q2VYK9</accession>
<name>Q2VYK9_PARM1</name>
<evidence type="ECO:0000313" key="2">
    <source>
        <dbReference type="Proteomes" id="UP000007058"/>
    </source>
</evidence>
<dbReference type="KEGG" id="mag:amb4512"/>
<evidence type="ECO:0000313" key="1">
    <source>
        <dbReference type="EMBL" id="BAE53316.1"/>
    </source>
</evidence>
<keyword evidence="2" id="KW-1185">Reference proteome</keyword>
<dbReference type="AlphaFoldDB" id="Q2VYK9"/>
<organism evidence="1 2">
    <name type="scientific">Paramagnetospirillum magneticum (strain ATCC 700264 / AMB-1)</name>
    <name type="common">Magnetospirillum magneticum</name>
    <dbReference type="NCBI Taxonomy" id="342108"/>
    <lineage>
        <taxon>Bacteria</taxon>
        <taxon>Pseudomonadati</taxon>
        <taxon>Pseudomonadota</taxon>
        <taxon>Alphaproteobacteria</taxon>
        <taxon>Rhodospirillales</taxon>
        <taxon>Magnetospirillaceae</taxon>
        <taxon>Paramagnetospirillum</taxon>
    </lineage>
</organism>
<dbReference type="EMBL" id="AP007255">
    <property type="protein sequence ID" value="BAE53316.1"/>
    <property type="molecule type" value="Genomic_DNA"/>
</dbReference>
<dbReference type="HOGENOM" id="CLU_2633896_0_0_5"/>
<dbReference type="Proteomes" id="UP000007058">
    <property type="component" value="Chromosome"/>
</dbReference>
<protein>
    <submittedName>
        <fullName evidence="1">Uncharacterized protein</fullName>
    </submittedName>
</protein>
<sequence>MTTRTKEPIVCECGHEGYLRCSENDQPFSSLWECYSLDGFSGGSLTITSSKEMPEDLLAALKPTCPKCGKTGSVKYA</sequence>
<reference evidence="1 2" key="1">
    <citation type="journal article" date="2005" name="DNA Res.">
        <title>Complete genome sequence of the facultative anaerobic magnetotactic bacterium Magnetospirillum sp. strain AMB-1.</title>
        <authorList>
            <person name="Matsunaga T."/>
            <person name="Okamura Y."/>
            <person name="Fukuda Y."/>
            <person name="Wahyudi A.T."/>
            <person name="Murase Y."/>
            <person name="Takeyama H."/>
        </authorList>
    </citation>
    <scope>NUCLEOTIDE SEQUENCE [LARGE SCALE GENOMIC DNA]</scope>
    <source>
        <strain evidence="2">ATCC 700264 / AMB-1</strain>
    </source>
</reference>
<proteinExistence type="predicted"/>